<name>A0A2S6BYW3_9PEZI</name>
<reference evidence="3" key="1">
    <citation type="journal article" date="2017" name="bioRxiv">
        <title>Conservation of a gene cluster reveals novel cercosporin biosynthetic mechanisms and extends production to the genus Colletotrichum.</title>
        <authorList>
            <person name="de Jonge R."/>
            <person name="Ebert M.K."/>
            <person name="Huitt-Roehl C.R."/>
            <person name="Pal P."/>
            <person name="Suttle J.C."/>
            <person name="Spanner R.E."/>
            <person name="Neubauer J.D."/>
            <person name="Jurick W.M.II."/>
            <person name="Stott K.A."/>
            <person name="Secor G.A."/>
            <person name="Thomma B.P.H.J."/>
            <person name="Van de Peer Y."/>
            <person name="Townsend C.A."/>
            <person name="Bolton M.D."/>
        </authorList>
    </citation>
    <scope>NUCLEOTIDE SEQUENCE [LARGE SCALE GENOMIC DNA]</scope>
    <source>
        <strain evidence="3">CBS538.71</strain>
    </source>
</reference>
<evidence type="ECO:0000256" key="1">
    <source>
        <dbReference type="SAM" id="MobiDB-lite"/>
    </source>
</evidence>
<keyword evidence="3" id="KW-1185">Reference proteome</keyword>
<organism evidence="2 3">
    <name type="scientific">Cercospora berteroae</name>
    <dbReference type="NCBI Taxonomy" id="357750"/>
    <lineage>
        <taxon>Eukaryota</taxon>
        <taxon>Fungi</taxon>
        <taxon>Dikarya</taxon>
        <taxon>Ascomycota</taxon>
        <taxon>Pezizomycotina</taxon>
        <taxon>Dothideomycetes</taxon>
        <taxon>Dothideomycetidae</taxon>
        <taxon>Mycosphaerellales</taxon>
        <taxon>Mycosphaerellaceae</taxon>
        <taxon>Cercospora</taxon>
    </lineage>
</organism>
<dbReference type="Gene3D" id="3.90.226.10">
    <property type="entry name" value="2-enoyl-CoA Hydratase, Chain A, domain 1"/>
    <property type="match status" value="1"/>
</dbReference>
<accession>A0A2S6BYW3</accession>
<proteinExistence type="predicted"/>
<dbReference type="OrthoDB" id="439921at2759"/>
<evidence type="ECO:0000313" key="2">
    <source>
        <dbReference type="EMBL" id="PPJ52667.1"/>
    </source>
</evidence>
<feature type="compositionally biased region" description="Polar residues" evidence="1">
    <location>
        <begin position="7"/>
        <end position="28"/>
    </location>
</feature>
<protein>
    <submittedName>
        <fullName evidence="2">Uncharacterized protein</fullName>
    </submittedName>
</protein>
<comment type="caution">
    <text evidence="2">The sequence shown here is derived from an EMBL/GenBank/DDBJ whole genome shotgun (WGS) entry which is preliminary data.</text>
</comment>
<dbReference type="EMBL" id="PNEN01001675">
    <property type="protein sequence ID" value="PPJ52667.1"/>
    <property type="molecule type" value="Genomic_DNA"/>
</dbReference>
<dbReference type="SUPFAM" id="SSF52096">
    <property type="entry name" value="ClpP/crotonase"/>
    <property type="match status" value="1"/>
</dbReference>
<feature type="region of interest" description="Disordered" evidence="1">
    <location>
        <begin position="1"/>
        <end position="64"/>
    </location>
</feature>
<dbReference type="Proteomes" id="UP000237631">
    <property type="component" value="Unassembled WGS sequence"/>
</dbReference>
<dbReference type="InterPro" id="IPR029045">
    <property type="entry name" value="ClpP/crotonase-like_dom_sf"/>
</dbReference>
<gene>
    <name evidence="2" type="ORF">CBER1_10896</name>
</gene>
<dbReference type="STRING" id="357750.A0A2S6BYW3"/>
<sequence>MSEPKSRSQTAASRANQVSEHLSSSLNEKNSDSQDQKRGAATEKTSTRRRRKVKKEDDDLPADYSDILGHLTKLRTLANIPDLSRRGYVRPKQDGKLWVRERINLLFDKDSFQEIGEATGHVT</sequence>
<evidence type="ECO:0000313" key="3">
    <source>
        <dbReference type="Proteomes" id="UP000237631"/>
    </source>
</evidence>
<dbReference type="AlphaFoldDB" id="A0A2S6BYW3"/>
<feature type="compositionally biased region" description="Basic and acidic residues" evidence="1">
    <location>
        <begin position="29"/>
        <end position="41"/>
    </location>
</feature>